<dbReference type="Pfam" id="PF18694">
    <property type="entry name" value="TDP-43_N"/>
    <property type="match status" value="1"/>
</dbReference>
<reference evidence="5" key="1">
    <citation type="submission" date="2022-11" db="UniProtKB">
        <authorList>
            <consortium name="WormBaseParasite"/>
        </authorList>
    </citation>
    <scope>IDENTIFICATION</scope>
</reference>
<feature type="compositionally biased region" description="Basic and acidic residues" evidence="2">
    <location>
        <begin position="418"/>
        <end position="432"/>
    </location>
</feature>
<proteinExistence type="predicted"/>
<organism evidence="4 5">
    <name type="scientific">Globodera rostochiensis</name>
    <name type="common">Golden nematode worm</name>
    <name type="synonym">Heterodera rostochiensis</name>
    <dbReference type="NCBI Taxonomy" id="31243"/>
    <lineage>
        <taxon>Eukaryota</taxon>
        <taxon>Metazoa</taxon>
        <taxon>Ecdysozoa</taxon>
        <taxon>Nematoda</taxon>
        <taxon>Chromadorea</taxon>
        <taxon>Rhabditida</taxon>
        <taxon>Tylenchina</taxon>
        <taxon>Tylenchomorpha</taxon>
        <taxon>Tylenchoidea</taxon>
        <taxon>Heteroderidae</taxon>
        <taxon>Heteroderinae</taxon>
        <taxon>Globodera</taxon>
    </lineage>
</organism>
<feature type="domain" description="TAR DNA-binding protein 43 N-terminal" evidence="3">
    <location>
        <begin position="18"/>
        <end position="85"/>
    </location>
</feature>
<sequence>MSDDIENLLPRSSIRFNVEPVEVALESVDGSVLLSALQAAFPLLTGIYFRTKAKGSGDCRVMLKFDGRRFFPPGGGWSGASEYFVELGGPRHNPFPFGSYEQAAKQFERSVNLVHQMMNGMNGVAGKREDGVKERRKELAECGEEWGRKESEMDRKTANGMLRRWPSSSTTAELNRCSDRDFADLTQICAGKDAIIEGLRAELEEIKANAGQLEEKERVWTEKETEWAMRLETGERELALLRELGRGQQGQRREVEELERLLDETRRETEKRVLELEDKWAKSRKEADELKERNELSLCTAKEVAEQLRKCQREKENLTKKTAVLEEQVNGEAMEFDRRFRERERLQHEMLADNARLYQIKDHLEKECKNLSEQLRGVETDIDRKVKEIETQAEEERLLNLIGDGARKLAELEAKIGQAEREKEEAVEELRGMRTHSHQGHGEPIFSYRQ</sequence>
<dbReference type="Proteomes" id="UP000887572">
    <property type="component" value="Unplaced"/>
</dbReference>
<keyword evidence="1" id="KW-0175">Coiled coil</keyword>
<feature type="coiled-coil region" evidence="1">
    <location>
        <begin position="196"/>
        <end position="223"/>
    </location>
</feature>
<dbReference type="CDD" id="cd19609">
    <property type="entry name" value="NTD_TDP-43"/>
    <property type="match status" value="1"/>
</dbReference>
<protein>
    <submittedName>
        <fullName evidence="5">TAR DNA-binding protein 43 N-terminal domain-containing protein</fullName>
    </submittedName>
</protein>
<feature type="coiled-coil region" evidence="1">
    <location>
        <begin position="248"/>
        <end position="328"/>
    </location>
</feature>
<accession>A0A914HHX0</accession>
<dbReference type="WBParaSite" id="Gr19_v10_g17315.t2">
    <property type="protein sequence ID" value="Gr19_v10_g17315.t2"/>
    <property type="gene ID" value="Gr19_v10_g17315"/>
</dbReference>
<feature type="region of interest" description="Disordered" evidence="2">
    <location>
        <begin position="418"/>
        <end position="450"/>
    </location>
</feature>
<keyword evidence="4" id="KW-1185">Reference proteome</keyword>
<evidence type="ECO:0000313" key="5">
    <source>
        <dbReference type="WBParaSite" id="Gr19_v10_g17315.t2"/>
    </source>
</evidence>
<dbReference type="InterPro" id="IPR041105">
    <property type="entry name" value="TDP-43_N"/>
</dbReference>
<evidence type="ECO:0000256" key="2">
    <source>
        <dbReference type="SAM" id="MobiDB-lite"/>
    </source>
</evidence>
<name>A0A914HHX0_GLORO</name>
<evidence type="ECO:0000256" key="1">
    <source>
        <dbReference type="SAM" id="Coils"/>
    </source>
</evidence>
<evidence type="ECO:0000313" key="4">
    <source>
        <dbReference type="Proteomes" id="UP000887572"/>
    </source>
</evidence>
<evidence type="ECO:0000259" key="3">
    <source>
        <dbReference type="Pfam" id="PF18694"/>
    </source>
</evidence>
<dbReference type="AlphaFoldDB" id="A0A914HHX0"/>